<feature type="compositionally biased region" description="Low complexity" evidence="1">
    <location>
        <begin position="98"/>
        <end position="111"/>
    </location>
</feature>
<accession>A0A8H4ELJ3</accession>
<organism evidence="2 3">
    <name type="scientific">Gigaspora margarita</name>
    <dbReference type="NCBI Taxonomy" id="4874"/>
    <lineage>
        <taxon>Eukaryota</taxon>
        <taxon>Fungi</taxon>
        <taxon>Fungi incertae sedis</taxon>
        <taxon>Mucoromycota</taxon>
        <taxon>Glomeromycotina</taxon>
        <taxon>Glomeromycetes</taxon>
        <taxon>Diversisporales</taxon>
        <taxon>Gigasporaceae</taxon>
        <taxon>Gigaspora</taxon>
    </lineage>
</organism>
<feature type="compositionally biased region" description="Low complexity" evidence="1">
    <location>
        <begin position="9"/>
        <end position="23"/>
    </location>
</feature>
<evidence type="ECO:0000313" key="2">
    <source>
        <dbReference type="EMBL" id="KAF0511328.1"/>
    </source>
</evidence>
<name>A0A8H4ELJ3_GIGMA</name>
<evidence type="ECO:0000313" key="3">
    <source>
        <dbReference type="Proteomes" id="UP000439903"/>
    </source>
</evidence>
<keyword evidence="3" id="KW-1185">Reference proteome</keyword>
<sequence>MMNKQKPQNNNTSRSDSTTSESSAKTIGAVDNQGNKDSMASIEPGTRLYINSTIQAAIVSLMQQMQQFINQQAETQRQWNVQLLETINQKLTHAEQPNVNNNNQTESNPNNKKLENN</sequence>
<dbReference type="OrthoDB" id="2488210at2759"/>
<feature type="region of interest" description="Disordered" evidence="1">
    <location>
        <begin position="92"/>
        <end position="117"/>
    </location>
</feature>
<evidence type="ECO:0000256" key="1">
    <source>
        <dbReference type="SAM" id="MobiDB-lite"/>
    </source>
</evidence>
<gene>
    <name evidence="2" type="ORF">F8M41_018277</name>
</gene>
<dbReference type="EMBL" id="WTPW01000439">
    <property type="protein sequence ID" value="KAF0511328.1"/>
    <property type="molecule type" value="Genomic_DNA"/>
</dbReference>
<proteinExistence type="predicted"/>
<dbReference type="AlphaFoldDB" id="A0A8H4ELJ3"/>
<dbReference type="Proteomes" id="UP000439903">
    <property type="component" value="Unassembled WGS sequence"/>
</dbReference>
<comment type="caution">
    <text evidence="2">The sequence shown here is derived from an EMBL/GenBank/DDBJ whole genome shotgun (WGS) entry which is preliminary data.</text>
</comment>
<reference evidence="2 3" key="1">
    <citation type="journal article" date="2019" name="Environ. Microbiol.">
        <title>At the nexus of three kingdoms: the genome of the mycorrhizal fungus Gigaspora margarita provides insights into plant, endobacterial and fungal interactions.</title>
        <authorList>
            <person name="Venice F."/>
            <person name="Ghignone S."/>
            <person name="Salvioli di Fossalunga A."/>
            <person name="Amselem J."/>
            <person name="Novero M."/>
            <person name="Xianan X."/>
            <person name="Sedzielewska Toro K."/>
            <person name="Morin E."/>
            <person name="Lipzen A."/>
            <person name="Grigoriev I.V."/>
            <person name="Henrissat B."/>
            <person name="Martin F.M."/>
            <person name="Bonfante P."/>
        </authorList>
    </citation>
    <scope>NUCLEOTIDE SEQUENCE [LARGE SCALE GENOMIC DNA]</scope>
    <source>
        <strain evidence="2 3">BEG34</strain>
    </source>
</reference>
<feature type="region of interest" description="Disordered" evidence="1">
    <location>
        <begin position="1"/>
        <end position="40"/>
    </location>
</feature>
<protein>
    <submittedName>
        <fullName evidence="2">Uncharacterized protein</fullName>
    </submittedName>
</protein>